<dbReference type="WBParaSite" id="PS1159_v2.g19505.t1">
    <property type="protein sequence ID" value="PS1159_v2.g19505.t1"/>
    <property type="gene ID" value="PS1159_v2.g19505"/>
</dbReference>
<organism evidence="1 2">
    <name type="scientific">Panagrolaimus sp. PS1159</name>
    <dbReference type="NCBI Taxonomy" id="55785"/>
    <lineage>
        <taxon>Eukaryota</taxon>
        <taxon>Metazoa</taxon>
        <taxon>Ecdysozoa</taxon>
        <taxon>Nematoda</taxon>
        <taxon>Chromadorea</taxon>
        <taxon>Rhabditida</taxon>
        <taxon>Tylenchina</taxon>
        <taxon>Panagrolaimomorpha</taxon>
        <taxon>Panagrolaimoidea</taxon>
        <taxon>Panagrolaimidae</taxon>
        <taxon>Panagrolaimus</taxon>
    </lineage>
</organism>
<evidence type="ECO:0000313" key="2">
    <source>
        <dbReference type="WBParaSite" id="PS1159_v2.g19505.t1"/>
    </source>
</evidence>
<accession>A0AC35FQV0</accession>
<proteinExistence type="predicted"/>
<name>A0AC35FQV0_9BILA</name>
<dbReference type="Proteomes" id="UP000887580">
    <property type="component" value="Unplaced"/>
</dbReference>
<sequence>MKIRSLIADAPIIYSFPATSAAAAADDDDAQASLSHNCVIFGAVVVAGGVPESAAPLKCPNIRFSEHGDSLKKVPRIFMELN</sequence>
<reference evidence="2" key="1">
    <citation type="submission" date="2022-11" db="UniProtKB">
        <authorList>
            <consortium name="WormBaseParasite"/>
        </authorList>
    </citation>
    <scope>IDENTIFICATION</scope>
</reference>
<protein>
    <submittedName>
        <fullName evidence="2">Uncharacterized protein</fullName>
    </submittedName>
</protein>
<evidence type="ECO:0000313" key="1">
    <source>
        <dbReference type="Proteomes" id="UP000887580"/>
    </source>
</evidence>